<keyword evidence="2" id="KW-1185">Reference proteome</keyword>
<reference evidence="1" key="1">
    <citation type="journal article" date="2021" name="New Phytol.">
        <title>Evolutionary innovations through gain and loss of genes in the ectomycorrhizal Boletales.</title>
        <authorList>
            <person name="Wu G."/>
            <person name="Miyauchi S."/>
            <person name="Morin E."/>
            <person name="Kuo A."/>
            <person name="Drula E."/>
            <person name="Varga T."/>
            <person name="Kohler A."/>
            <person name="Feng B."/>
            <person name="Cao Y."/>
            <person name="Lipzen A."/>
            <person name="Daum C."/>
            <person name="Hundley H."/>
            <person name="Pangilinan J."/>
            <person name="Johnson J."/>
            <person name="Barry K."/>
            <person name="LaButti K."/>
            <person name="Ng V."/>
            <person name="Ahrendt S."/>
            <person name="Min B."/>
            <person name="Choi I.G."/>
            <person name="Park H."/>
            <person name="Plett J.M."/>
            <person name="Magnuson J."/>
            <person name="Spatafora J.W."/>
            <person name="Nagy L.G."/>
            <person name="Henrissat B."/>
            <person name="Grigoriev I.V."/>
            <person name="Yang Z.L."/>
            <person name="Xu J."/>
            <person name="Martin F.M."/>
        </authorList>
    </citation>
    <scope>NUCLEOTIDE SEQUENCE</scope>
    <source>
        <strain evidence="1">KUC20120723A-06</strain>
    </source>
</reference>
<sequence>MTRSTGKDWKGKDRLSTDVVMKSKDAKESDIIIPIMGPSGVGKSTFINTAVGDSVTRVGHGLESCTTDLQHVIIPYPDDTSRRVIFLDTPSFDGTYSDDSEILRRIGVWLAQSYHDNMKVAGIIYLHELYHAPAASRRNLMVLRKLCGEDAMKNVILTTTKWGDPSDEIAQKSMHDQLATSWKDMIDQGCRTAQFRNTRESAWEIVNLIAPRSPLALQIQTELVDLAKRIPETEAGKSLRNIVMELVNGNGDQSNDAVQQRLKATEKEIRSVLKDIQKLRVPLSKRILAFFGFRSGNN</sequence>
<gene>
    <name evidence="1" type="ORF">BV22DRAFT_1033458</name>
</gene>
<evidence type="ECO:0000313" key="1">
    <source>
        <dbReference type="EMBL" id="KAH7925957.1"/>
    </source>
</evidence>
<accession>A0ACB8BKC6</accession>
<dbReference type="EMBL" id="MU266392">
    <property type="protein sequence ID" value="KAH7925957.1"/>
    <property type="molecule type" value="Genomic_DNA"/>
</dbReference>
<name>A0ACB8BKC6_9AGAM</name>
<dbReference type="Proteomes" id="UP000790709">
    <property type="component" value="Unassembled WGS sequence"/>
</dbReference>
<evidence type="ECO:0000313" key="2">
    <source>
        <dbReference type="Proteomes" id="UP000790709"/>
    </source>
</evidence>
<protein>
    <submittedName>
        <fullName evidence="1">Uncharacterized protein</fullName>
    </submittedName>
</protein>
<organism evidence="1 2">
    <name type="scientific">Leucogyrophana mollusca</name>
    <dbReference type="NCBI Taxonomy" id="85980"/>
    <lineage>
        <taxon>Eukaryota</taxon>
        <taxon>Fungi</taxon>
        <taxon>Dikarya</taxon>
        <taxon>Basidiomycota</taxon>
        <taxon>Agaricomycotina</taxon>
        <taxon>Agaricomycetes</taxon>
        <taxon>Agaricomycetidae</taxon>
        <taxon>Boletales</taxon>
        <taxon>Boletales incertae sedis</taxon>
        <taxon>Leucogyrophana</taxon>
    </lineage>
</organism>
<proteinExistence type="predicted"/>
<comment type="caution">
    <text evidence="1">The sequence shown here is derived from an EMBL/GenBank/DDBJ whole genome shotgun (WGS) entry which is preliminary data.</text>
</comment>